<dbReference type="Proteomes" id="UP000008983">
    <property type="component" value="Unassembled WGS sequence"/>
</dbReference>
<dbReference type="Gene3D" id="3.60.21.10">
    <property type="match status" value="1"/>
</dbReference>
<accession>G0QN54</accession>
<dbReference type="AlphaFoldDB" id="G0QN54"/>
<dbReference type="InParanoid" id="G0QN54"/>
<dbReference type="EC" id="3.1.3.2" evidence="1"/>
<dbReference type="EMBL" id="GL983463">
    <property type="protein sequence ID" value="EGR33356.1"/>
    <property type="molecule type" value="Genomic_DNA"/>
</dbReference>
<feature type="non-terminal residue" evidence="1">
    <location>
        <position position="1"/>
    </location>
</feature>
<reference evidence="1 2" key="1">
    <citation type="submission" date="2011-07" db="EMBL/GenBank/DDBJ databases">
        <authorList>
            <person name="Coyne R."/>
            <person name="Brami D."/>
            <person name="Johnson J."/>
            <person name="Hostetler J."/>
            <person name="Hannick L."/>
            <person name="Clark T."/>
            <person name="Cassidy-Hanley D."/>
            <person name="Inman J."/>
        </authorList>
    </citation>
    <scope>NUCLEOTIDE SEQUENCE [LARGE SCALE GENOMIC DNA]</scope>
    <source>
        <strain evidence="1 2">G5</strain>
    </source>
</reference>
<dbReference type="SUPFAM" id="SSF56300">
    <property type="entry name" value="Metallo-dependent phosphatases"/>
    <property type="match status" value="1"/>
</dbReference>
<organism evidence="1 2">
    <name type="scientific">Ichthyophthirius multifiliis</name>
    <name type="common">White spot disease agent</name>
    <name type="synonym">Ich</name>
    <dbReference type="NCBI Taxonomy" id="5932"/>
    <lineage>
        <taxon>Eukaryota</taxon>
        <taxon>Sar</taxon>
        <taxon>Alveolata</taxon>
        <taxon>Ciliophora</taxon>
        <taxon>Intramacronucleata</taxon>
        <taxon>Oligohymenophorea</taxon>
        <taxon>Hymenostomatida</taxon>
        <taxon>Ophryoglenina</taxon>
        <taxon>Ichthyophthirius</taxon>
    </lineage>
</organism>
<keyword evidence="2" id="KW-1185">Reference proteome</keyword>
<dbReference type="STRING" id="857967.G0QN54"/>
<dbReference type="RefSeq" id="XP_004037342.1">
    <property type="nucleotide sequence ID" value="XM_004037294.1"/>
</dbReference>
<dbReference type="GeneID" id="14909532"/>
<proteinExistence type="predicted"/>
<name>G0QN54_ICHMU</name>
<dbReference type="GO" id="GO:0003993">
    <property type="term" value="F:acid phosphatase activity"/>
    <property type="evidence" value="ECO:0007669"/>
    <property type="project" value="UniProtKB-EC"/>
</dbReference>
<gene>
    <name evidence="1" type="ORF">IMG5_055350</name>
</gene>
<evidence type="ECO:0000313" key="2">
    <source>
        <dbReference type="Proteomes" id="UP000008983"/>
    </source>
</evidence>
<dbReference type="eggNOG" id="KOG1378">
    <property type="taxonomic scope" value="Eukaryota"/>
</dbReference>
<sequence>NLQVLDSSKQDIRSIPWAQRQQLLTQNLKKDQQMNVYFHSIKINAENFRSNEYFKYDLVYQKDDNTVGVKGPFNYFHLTIQQYQQFQVAFVADFDTTSPVLSFLKKHQQQNNDKFVSIIGGGDYGYDLHDLNGEKGLKFMKETETYFNEIAFNSIAGNHEDKGNMYEFYNQFYRNPGPDNDYYTWAVGDVLFIGFNGFDMAFIDDFSKRNYIDGKNVDFIEQNGIYFVKYSMKLFFCSNLLTYSFALQFVSLEQLWLIQQLILKNGRSFCLIQSRFVFRWTYSCL</sequence>
<dbReference type="InterPro" id="IPR029052">
    <property type="entry name" value="Metallo-depent_PP-like"/>
</dbReference>
<protein>
    <submittedName>
        <fullName evidence="1">Ser thr protein phosphatase family protein, putative</fullName>
        <ecNumber evidence="1">3.1.3.2</ecNumber>
    </submittedName>
</protein>
<keyword evidence="1" id="KW-0378">Hydrolase</keyword>
<evidence type="ECO:0000313" key="1">
    <source>
        <dbReference type="EMBL" id="EGR33356.1"/>
    </source>
</evidence>
<dbReference type="PANTHER" id="PTHR45867">
    <property type="entry name" value="PURPLE ACID PHOSPHATASE"/>
    <property type="match status" value="1"/>
</dbReference>